<accession>A0A4Y7L087</accession>
<dbReference type="Proteomes" id="UP000316621">
    <property type="component" value="Chromosome 9"/>
</dbReference>
<gene>
    <name evidence="1" type="ORF">C5167_001926</name>
</gene>
<protein>
    <submittedName>
        <fullName evidence="1">Uncharacterized protein</fullName>
    </submittedName>
</protein>
<sequence length="129" mass="14996">MDDYFVQGFENWNELQESEKETERFYLRQLHLVLVPIYLIHVSGANGDFKGSATSDEEMALLDSNETEFVHDHGAVSENTELVNLQTSVKKKDRKWVRAVDEVEIPKMADLNEWKMVEVVLYVGFLGWK</sequence>
<evidence type="ECO:0000313" key="1">
    <source>
        <dbReference type="EMBL" id="RZC77751.1"/>
    </source>
</evidence>
<name>A0A4Y7L087_PAPSO</name>
<reference evidence="1 2" key="1">
    <citation type="journal article" date="2018" name="Science">
        <title>The opium poppy genome and morphinan production.</title>
        <authorList>
            <person name="Guo L."/>
            <person name="Winzer T."/>
            <person name="Yang X."/>
            <person name="Li Y."/>
            <person name="Ning Z."/>
            <person name="He Z."/>
            <person name="Teodor R."/>
            <person name="Lu Y."/>
            <person name="Bowser T.A."/>
            <person name="Graham I.A."/>
            <person name="Ye K."/>
        </authorList>
    </citation>
    <scope>NUCLEOTIDE SEQUENCE [LARGE SCALE GENOMIC DNA]</scope>
    <source>
        <strain evidence="2">cv. HN1</strain>
        <tissue evidence="1">Leaves</tissue>
    </source>
</reference>
<dbReference type="AlphaFoldDB" id="A0A4Y7L087"/>
<keyword evidence="2" id="KW-1185">Reference proteome</keyword>
<proteinExistence type="predicted"/>
<evidence type="ECO:0000313" key="2">
    <source>
        <dbReference type="Proteomes" id="UP000316621"/>
    </source>
</evidence>
<organism evidence="1 2">
    <name type="scientific">Papaver somniferum</name>
    <name type="common">Opium poppy</name>
    <dbReference type="NCBI Taxonomy" id="3469"/>
    <lineage>
        <taxon>Eukaryota</taxon>
        <taxon>Viridiplantae</taxon>
        <taxon>Streptophyta</taxon>
        <taxon>Embryophyta</taxon>
        <taxon>Tracheophyta</taxon>
        <taxon>Spermatophyta</taxon>
        <taxon>Magnoliopsida</taxon>
        <taxon>Ranunculales</taxon>
        <taxon>Papaveraceae</taxon>
        <taxon>Papaveroideae</taxon>
        <taxon>Papaver</taxon>
    </lineage>
</organism>
<dbReference type="Gramene" id="RZC77751">
    <property type="protein sequence ID" value="RZC77751"/>
    <property type="gene ID" value="C5167_001926"/>
</dbReference>
<dbReference type="EMBL" id="CM010723">
    <property type="protein sequence ID" value="RZC77751.1"/>
    <property type="molecule type" value="Genomic_DNA"/>
</dbReference>